<dbReference type="PROSITE" id="PS51898">
    <property type="entry name" value="TYR_RECOMBINASE"/>
    <property type="match status" value="1"/>
</dbReference>
<dbReference type="PANTHER" id="PTHR30349:SF41">
    <property type="entry name" value="INTEGRASE_RECOMBINASE PROTEIN MJ0367-RELATED"/>
    <property type="match status" value="1"/>
</dbReference>
<evidence type="ECO:0000256" key="4">
    <source>
        <dbReference type="PROSITE-ProRule" id="PRU01248"/>
    </source>
</evidence>
<evidence type="ECO:0000256" key="2">
    <source>
        <dbReference type="ARBA" id="ARBA00023125"/>
    </source>
</evidence>
<dbReference type="GO" id="GO:0015074">
    <property type="term" value="P:DNA integration"/>
    <property type="evidence" value="ECO:0007669"/>
    <property type="project" value="InterPro"/>
</dbReference>
<keyword evidence="3" id="KW-0233">DNA recombination</keyword>
<feature type="domain" description="Tyr recombinase" evidence="5">
    <location>
        <begin position="104"/>
        <end position="276"/>
    </location>
</feature>
<comment type="caution">
    <text evidence="7">The sequence shown here is derived from an EMBL/GenBank/DDBJ whole genome shotgun (WGS) entry which is preliminary data.</text>
</comment>
<dbReference type="InterPro" id="IPR002104">
    <property type="entry name" value="Integrase_catalytic"/>
</dbReference>
<accession>B1V7Z3</accession>
<comment type="similarity">
    <text evidence="1">Belongs to the 'phage' integrase family.</text>
</comment>
<dbReference type="GO" id="GO:0003677">
    <property type="term" value="F:DNA binding"/>
    <property type="evidence" value="ECO:0007669"/>
    <property type="project" value="UniProtKB-UniRule"/>
</dbReference>
<name>B1V7Z3_CLOPF</name>
<evidence type="ECO:0000256" key="3">
    <source>
        <dbReference type="ARBA" id="ARBA00023172"/>
    </source>
</evidence>
<sequence>MNNIKLNEFIRYEFDRGLTLETTKRYEREIKYFLKFIKIKTDKELSELLEDEIKMCLKKYKMTLEKEKYKPSTINGKIIIINKFLRFCEIEVKEKCVKIQKKPYITNVLSESEYLRLLNVCDNFRDKVIIRVLANTGLRVSELLSLEIREIYNGDIQIKGKGAKYRECFCSSEIIKLIKQYIETERLETDKSKVFTGRKGALKRQAINKMLFKYAKKAHIKKEKAHPHSLRHLFGKNLAERRVSLDVIKTFMGHEDIRTTAIYTKRTREELVDTLELNVI</sequence>
<keyword evidence="2 4" id="KW-0238">DNA-binding</keyword>
<evidence type="ECO:0000259" key="6">
    <source>
        <dbReference type="PROSITE" id="PS51900"/>
    </source>
</evidence>
<dbReference type="Pfam" id="PF00589">
    <property type="entry name" value="Phage_integrase"/>
    <property type="match status" value="1"/>
</dbReference>
<dbReference type="Gene3D" id="1.10.443.10">
    <property type="entry name" value="Intergrase catalytic core"/>
    <property type="match status" value="1"/>
</dbReference>
<evidence type="ECO:0000313" key="7">
    <source>
        <dbReference type="EMBL" id="EDT70067.1"/>
    </source>
</evidence>
<evidence type="ECO:0000259" key="5">
    <source>
        <dbReference type="PROSITE" id="PS51898"/>
    </source>
</evidence>
<dbReference type="InterPro" id="IPR010998">
    <property type="entry name" value="Integrase_recombinase_N"/>
</dbReference>
<dbReference type="InterPro" id="IPR050090">
    <property type="entry name" value="Tyrosine_recombinase_XerCD"/>
</dbReference>
<dbReference type="EMBL" id="ABOO01000086">
    <property type="protein sequence ID" value="EDT70067.1"/>
    <property type="molecule type" value="Genomic_DNA"/>
</dbReference>
<dbReference type="AlphaFoldDB" id="B1V7Z3"/>
<dbReference type="GO" id="GO:0006310">
    <property type="term" value="P:DNA recombination"/>
    <property type="evidence" value="ECO:0007669"/>
    <property type="project" value="UniProtKB-KW"/>
</dbReference>
<feature type="domain" description="Core-binding (CB)" evidence="6">
    <location>
        <begin position="4"/>
        <end position="89"/>
    </location>
</feature>
<dbReference type="Proteomes" id="UP000003188">
    <property type="component" value="Unassembled WGS sequence"/>
</dbReference>
<proteinExistence type="inferred from homology"/>
<dbReference type="PANTHER" id="PTHR30349">
    <property type="entry name" value="PHAGE INTEGRASE-RELATED"/>
    <property type="match status" value="1"/>
</dbReference>
<evidence type="ECO:0000313" key="8">
    <source>
        <dbReference type="Proteomes" id="UP000003188"/>
    </source>
</evidence>
<dbReference type="InterPro" id="IPR013762">
    <property type="entry name" value="Integrase-like_cat_sf"/>
</dbReference>
<dbReference type="RefSeq" id="WP_003476500.1">
    <property type="nucleotide sequence ID" value="NZ_ABOO01000086.1"/>
</dbReference>
<dbReference type="PROSITE" id="PS51900">
    <property type="entry name" value="CB"/>
    <property type="match status" value="1"/>
</dbReference>
<dbReference type="Gene3D" id="1.10.150.130">
    <property type="match status" value="1"/>
</dbReference>
<reference evidence="7 8" key="1">
    <citation type="submission" date="2008-03" db="EMBL/GenBank/DDBJ databases">
        <authorList>
            <person name="Paulsen I."/>
            <person name="Sebastian Y."/>
        </authorList>
    </citation>
    <scope>NUCLEOTIDE SEQUENCE [LARGE SCALE GENOMIC DNA]</scope>
    <source>
        <strain evidence="8">D str. JGS1721</strain>
    </source>
</reference>
<dbReference type="InterPro" id="IPR044068">
    <property type="entry name" value="CB"/>
</dbReference>
<organism evidence="7 8">
    <name type="scientific">Clostridium perfringens D str. JGS1721</name>
    <dbReference type="NCBI Taxonomy" id="488537"/>
    <lineage>
        <taxon>Bacteria</taxon>
        <taxon>Bacillati</taxon>
        <taxon>Bacillota</taxon>
        <taxon>Clostridia</taxon>
        <taxon>Eubacteriales</taxon>
        <taxon>Clostridiaceae</taxon>
        <taxon>Clostridium</taxon>
    </lineage>
</organism>
<dbReference type="InterPro" id="IPR011010">
    <property type="entry name" value="DNA_brk_join_enz"/>
</dbReference>
<protein>
    <submittedName>
        <fullName evidence="7">Tyrosine recombinase XerD</fullName>
    </submittedName>
</protein>
<gene>
    <name evidence="7" type="ORF">CJD_A0030</name>
</gene>
<dbReference type="SUPFAM" id="SSF56349">
    <property type="entry name" value="DNA breaking-rejoining enzymes"/>
    <property type="match status" value="1"/>
</dbReference>
<evidence type="ECO:0000256" key="1">
    <source>
        <dbReference type="ARBA" id="ARBA00008857"/>
    </source>
</evidence>